<dbReference type="InterPro" id="IPR017439">
    <property type="entry name" value="Amidohydrolase"/>
</dbReference>
<dbReference type="PANTHER" id="PTHR11014:SF63">
    <property type="entry name" value="METALLOPEPTIDASE, PUTATIVE (AFU_ORTHOLOGUE AFUA_6G09600)-RELATED"/>
    <property type="match status" value="1"/>
</dbReference>
<feature type="binding site" evidence="1">
    <location>
        <position position="103"/>
    </location>
    <ligand>
        <name>Mn(2+)</name>
        <dbReference type="ChEBI" id="CHEBI:29035"/>
        <label>2</label>
    </ligand>
</feature>
<dbReference type="InterPro" id="IPR011650">
    <property type="entry name" value="Peptidase_M20_dimer"/>
</dbReference>
<reference evidence="3 4" key="1">
    <citation type="submission" date="2016-10" db="EMBL/GenBank/DDBJ databases">
        <authorList>
            <person name="de Groot N.N."/>
        </authorList>
    </citation>
    <scope>NUCLEOTIDE SEQUENCE [LARGE SCALE GENOMIC DNA]</scope>
    <source>
        <strain evidence="3 4">DSM 45514</strain>
    </source>
</reference>
<dbReference type="Pfam" id="PF07687">
    <property type="entry name" value="M20_dimer"/>
    <property type="match status" value="1"/>
</dbReference>
<name>A0A1G6N056_9BACL</name>
<dbReference type="RefSeq" id="WP_342670286.1">
    <property type="nucleotide sequence ID" value="NZ_FMZA01000011.1"/>
</dbReference>
<dbReference type="Gene3D" id="3.30.70.360">
    <property type="match status" value="1"/>
</dbReference>
<keyword evidence="1" id="KW-0464">Manganese</keyword>
<dbReference type="Pfam" id="PF01546">
    <property type="entry name" value="Peptidase_M20"/>
    <property type="match status" value="1"/>
</dbReference>
<dbReference type="InterPro" id="IPR036264">
    <property type="entry name" value="Bact_exopeptidase_dim_dom"/>
</dbReference>
<dbReference type="InterPro" id="IPR002933">
    <property type="entry name" value="Peptidase_M20"/>
</dbReference>
<comment type="cofactor">
    <cofactor evidence="1">
        <name>Mn(2+)</name>
        <dbReference type="ChEBI" id="CHEBI:29035"/>
    </cofactor>
    <text evidence="1">The Mn(2+) ion enhances activity.</text>
</comment>
<dbReference type="Gene3D" id="3.40.630.10">
    <property type="entry name" value="Zn peptidases"/>
    <property type="match status" value="1"/>
</dbReference>
<keyword evidence="4" id="KW-1185">Reference proteome</keyword>
<evidence type="ECO:0000313" key="3">
    <source>
        <dbReference type="EMBL" id="SDC60525.1"/>
    </source>
</evidence>
<evidence type="ECO:0000313" key="4">
    <source>
        <dbReference type="Proteomes" id="UP000199387"/>
    </source>
</evidence>
<evidence type="ECO:0000256" key="1">
    <source>
        <dbReference type="PIRSR" id="PIRSR005962-1"/>
    </source>
</evidence>
<dbReference type="AlphaFoldDB" id="A0A1G6N056"/>
<dbReference type="SUPFAM" id="SSF53187">
    <property type="entry name" value="Zn-dependent exopeptidases"/>
    <property type="match status" value="1"/>
</dbReference>
<gene>
    <name evidence="3" type="ORF">SAMN04488112_11149</name>
</gene>
<feature type="binding site" evidence="1">
    <location>
        <position position="170"/>
    </location>
    <ligand>
        <name>Mn(2+)</name>
        <dbReference type="ChEBI" id="CHEBI:29035"/>
        <label>2</label>
    </ligand>
</feature>
<dbReference type="PIRSF" id="PIRSF005962">
    <property type="entry name" value="Pept_M20D_amidohydro"/>
    <property type="match status" value="1"/>
</dbReference>
<feature type="binding site" evidence="1">
    <location>
        <position position="367"/>
    </location>
    <ligand>
        <name>Mn(2+)</name>
        <dbReference type="ChEBI" id="CHEBI:29035"/>
        <label>2</label>
    </ligand>
</feature>
<dbReference type="GO" id="GO:0046872">
    <property type="term" value="F:metal ion binding"/>
    <property type="evidence" value="ECO:0007669"/>
    <property type="project" value="UniProtKB-KW"/>
</dbReference>
<dbReference type="Proteomes" id="UP000199387">
    <property type="component" value="Unassembled WGS sequence"/>
</dbReference>
<keyword evidence="3" id="KW-0378">Hydrolase</keyword>
<accession>A0A1G6N056</accession>
<dbReference type="SUPFAM" id="SSF55031">
    <property type="entry name" value="Bacterial exopeptidase dimerisation domain"/>
    <property type="match status" value="1"/>
</dbReference>
<dbReference type="PANTHER" id="PTHR11014">
    <property type="entry name" value="PEPTIDASE M20 FAMILY MEMBER"/>
    <property type="match status" value="1"/>
</dbReference>
<sequence length="403" mass="43291">MGKRVAEQAEALQEQLVAWRRQIHANPELSFREFETARLVAGELEKIDGMVVKKGVGTTGVVGTLSRGEGRTIALRADMDALPIVESGDRPYRSRNPGVMHACGHDAHTAILLGAARLLGEAFRSEKIQGTVQFVFQPGEEYTGAVGTTGAPQMLEAGALDGVEQVIALHMNPERPVGAVLVNDGYTMAGVDTFQGTLYGTGGHGAYPHLGTDPSWMLLPVLQAVHGIVARRVSPLEPAVVSIGQIHAGTASNVIPSEVFIQGTIRTYDPDTRNRIVDQLEKAFSLVTGLGGSYTFQVEEGEPALYNHPETNLAILKAIRHLYPEMEIDGGPFGMAAEDFSYMTQQVPGAMFFLGCALPDGIHRDLHTPIFDIDEGCLPIGTAILTQTALQILKSERADESVS</sequence>
<protein>
    <submittedName>
        <fullName evidence="3">Amidohydrolase</fullName>
    </submittedName>
</protein>
<organism evidence="3 4">
    <name type="scientific">Melghirimyces thermohalophilus</name>
    <dbReference type="NCBI Taxonomy" id="1236220"/>
    <lineage>
        <taxon>Bacteria</taxon>
        <taxon>Bacillati</taxon>
        <taxon>Bacillota</taxon>
        <taxon>Bacilli</taxon>
        <taxon>Bacillales</taxon>
        <taxon>Thermoactinomycetaceae</taxon>
        <taxon>Melghirimyces</taxon>
    </lineage>
</organism>
<proteinExistence type="predicted"/>
<keyword evidence="1" id="KW-0479">Metal-binding</keyword>
<evidence type="ECO:0000259" key="2">
    <source>
        <dbReference type="Pfam" id="PF07687"/>
    </source>
</evidence>
<feature type="domain" description="Peptidase M20 dimerisation" evidence="2">
    <location>
        <begin position="192"/>
        <end position="284"/>
    </location>
</feature>
<dbReference type="STRING" id="1236220.SAMN04488112_11149"/>
<feature type="binding site" evidence="1">
    <location>
        <position position="105"/>
    </location>
    <ligand>
        <name>Mn(2+)</name>
        <dbReference type="ChEBI" id="CHEBI:29035"/>
        <label>2</label>
    </ligand>
</feature>
<feature type="binding site" evidence="1">
    <location>
        <position position="141"/>
    </location>
    <ligand>
        <name>Mn(2+)</name>
        <dbReference type="ChEBI" id="CHEBI:29035"/>
        <label>2</label>
    </ligand>
</feature>
<dbReference type="EMBL" id="FMZA01000011">
    <property type="protein sequence ID" value="SDC60525.1"/>
    <property type="molecule type" value="Genomic_DNA"/>
</dbReference>
<dbReference type="NCBIfam" id="TIGR01891">
    <property type="entry name" value="amidohydrolases"/>
    <property type="match status" value="1"/>
</dbReference>
<dbReference type="GO" id="GO:0016787">
    <property type="term" value="F:hydrolase activity"/>
    <property type="evidence" value="ECO:0007669"/>
    <property type="project" value="UniProtKB-KW"/>
</dbReference>